<proteinExistence type="inferred from homology"/>
<feature type="transmembrane region" description="Helical" evidence="6">
    <location>
        <begin position="86"/>
        <end position="108"/>
    </location>
</feature>
<dbReference type="GO" id="GO:0000271">
    <property type="term" value="P:polysaccharide biosynthetic process"/>
    <property type="evidence" value="ECO:0007669"/>
    <property type="project" value="InterPro"/>
</dbReference>
<dbReference type="InterPro" id="IPR007267">
    <property type="entry name" value="GtrA_DPMS_TM"/>
</dbReference>
<reference evidence="8 9" key="1">
    <citation type="submission" date="2018-09" db="EMBL/GenBank/DDBJ databases">
        <title>Draft genome sequence of Rhodopseudomonas palustris 2.1.18.</title>
        <authorList>
            <person name="Robertson S.L."/>
            <person name="Meyer T.E."/>
            <person name="Kyndt J.A."/>
        </authorList>
    </citation>
    <scope>NUCLEOTIDE SEQUENCE [LARGE SCALE GENOMIC DNA]</scope>
    <source>
        <strain evidence="8 9">2.1.18</strain>
    </source>
</reference>
<dbReference type="OrthoDB" id="8264912at2"/>
<name>A0A418VK65_RHOPL</name>
<keyword evidence="4 6" id="KW-1133">Transmembrane helix</keyword>
<feature type="transmembrane region" description="Helical" evidence="6">
    <location>
        <begin position="114"/>
        <end position="137"/>
    </location>
</feature>
<evidence type="ECO:0000256" key="5">
    <source>
        <dbReference type="ARBA" id="ARBA00023136"/>
    </source>
</evidence>
<evidence type="ECO:0000313" key="9">
    <source>
        <dbReference type="Proteomes" id="UP000285523"/>
    </source>
</evidence>
<evidence type="ECO:0000256" key="1">
    <source>
        <dbReference type="ARBA" id="ARBA00004141"/>
    </source>
</evidence>
<evidence type="ECO:0000256" key="6">
    <source>
        <dbReference type="SAM" id="Phobius"/>
    </source>
</evidence>
<dbReference type="EMBL" id="QYYD01000004">
    <property type="protein sequence ID" value="RJF76547.1"/>
    <property type="molecule type" value="Genomic_DNA"/>
</dbReference>
<evidence type="ECO:0000313" key="8">
    <source>
        <dbReference type="EMBL" id="RJF76547.1"/>
    </source>
</evidence>
<comment type="similarity">
    <text evidence="2">Belongs to the GtrA family.</text>
</comment>
<comment type="caution">
    <text evidence="8">The sequence shown here is derived from an EMBL/GenBank/DDBJ whole genome shotgun (WGS) entry which is preliminary data.</text>
</comment>
<evidence type="ECO:0000256" key="3">
    <source>
        <dbReference type="ARBA" id="ARBA00022692"/>
    </source>
</evidence>
<evidence type="ECO:0000256" key="2">
    <source>
        <dbReference type="ARBA" id="ARBA00009399"/>
    </source>
</evidence>
<dbReference type="Pfam" id="PF04138">
    <property type="entry name" value="GtrA_DPMS_TM"/>
    <property type="match status" value="1"/>
</dbReference>
<dbReference type="Proteomes" id="UP000285523">
    <property type="component" value="Unassembled WGS sequence"/>
</dbReference>
<dbReference type="GO" id="GO:0005886">
    <property type="term" value="C:plasma membrane"/>
    <property type="evidence" value="ECO:0007669"/>
    <property type="project" value="TreeGrafter"/>
</dbReference>
<evidence type="ECO:0000259" key="7">
    <source>
        <dbReference type="Pfam" id="PF04138"/>
    </source>
</evidence>
<accession>A0A418VK65</accession>
<organism evidence="8 9">
    <name type="scientific">Rhodopseudomonas palustris</name>
    <dbReference type="NCBI Taxonomy" id="1076"/>
    <lineage>
        <taxon>Bacteria</taxon>
        <taxon>Pseudomonadati</taxon>
        <taxon>Pseudomonadota</taxon>
        <taxon>Alphaproteobacteria</taxon>
        <taxon>Hyphomicrobiales</taxon>
        <taxon>Nitrobacteraceae</taxon>
        <taxon>Rhodopseudomonas</taxon>
    </lineage>
</organism>
<protein>
    <submittedName>
        <fullName evidence="8">GtrA family protein</fullName>
    </submittedName>
</protein>
<feature type="transmembrane region" description="Helical" evidence="6">
    <location>
        <begin position="21"/>
        <end position="43"/>
    </location>
</feature>
<dbReference type="PANTHER" id="PTHR38459:SF1">
    <property type="entry name" value="PROPHAGE BACTOPRENOL-LINKED GLUCOSE TRANSLOCASE HOMOLOG"/>
    <property type="match status" value="1"/>
</dbReference>
<gene>
    <name evidence="8" type="ORF">D4Q52_05215</name>
</gene>
<dbReference type="InterPro" id="IPR051401">
    <property type="entry name" value="GtrA_CellWall_Glycosyl"/>
</dbReference>
<comment type="subcellular location">
    <subcellularLocation>
        <location evidence="1">Membrane</location>
        <topology evidence="1">Multi-pass membrane protein</topology>
    </subcellularLocation>
</comment>
<feature type="transmembrane region" description="Helical" evidence="6">
    <location>
        <begin position="55"/>
        <end position="74"/>
    </location>
</feature>
<dbReference type="AlphaFoldDB" id="A0A418VK65"/>
<keyword evidence="3 6" id="KW-0812">Transmembrane</keyword>
<evidence type="ECO:0000256" key="4">
    <source>
        <dbReference type="ARBA" id="ARBA00022989"/>
    </source>
</evidence>
<keyword evidence="5 6" id="KW-0472">Membrane</keyword>
<dbReference type="PANTHER" id="PTHR38459">
    <property type="entry name" value="PROPHAGE BACTOPRENOL-LINKED GLUCOSE TRANSLOCASE HOMOLOG"/>
    <property type="match status" value="1"/>
</dbReference>
<feature type="domain" description="GtrA/DPMS transmembrane" evidence="7">
    <location>
        <begin position="24"/>
        <end position="138"/>
    </location>
</feature>
<sequence>MKSLYDRLLDQRRARPMLAKLVSFAGIGVINAMVDLAVFTVAYELLKLPLVPANVMAWLVAVSLSYVMNSMITFRTESGRSLNRGAYLSFVASGTLGVATATTTLVVLSHFVSVFAAKLLSIIVSFVVNFSMSHFVVFRTRPSDKNRAAGSDH</sequence>